<dbReference type="SMART" id="SM00866">
    <property type="entry name" value="UTRA"/>
    <property type="match status" value="1"/>
</dbReference>
<dbReference type="PANTHER" id="PTHR44846">
    <property type="entry name" value="MANNOSYL-D-GLYCERATE TRANSPORT/METABOLISM SYSTEM REPRESSOR MNGR-RELATED"/>
    <property type="match status" value="1"/>
</dbReference>
<evidence type="ECO:0000256" key="1">
    <source>
        <dbReference type="ARBA" id="ARBA00023015"/>
    </source>
</evidence>
<protein>
    <submittedName>
        <fullName evidence="5">UTRA domain-containing protein</fullName>
    </submittedName>
</protein>
<evidence type="ECO:0000313" key="6">
    <source>
        <dbReference type="Proteomes" id="UP001197214"/>
    </source>
</evidence>
<evidence type="ECO:0000256" key="3">
    <source>
        <dbReference type="ARBA" id="ARBA00023163"/>
    </source>
</evidence>
<dbReference type="EMBL" id="JAHWZX010000004">
    <property type="protein sequence ID" value="MBW4330403.1"/>
    <property type="molecule type" value="Genomic_DNA"/>
</dbReference>
<accession>A0ABS6XKR1</accession>
<evidence type="ECO:0000256" key="2">
    <source>
        <dbReference type="ARBA" id="ARBA00023125"/>
    </source>
</evidence>
<dbReference type="InterPro" id="IPR050679">
    <property type="entry name" value="Bact_HTH_transcr_reg"/>
</dbReference>
<dbReference type="CDD" id="cd07377">
    <property type="entry name" value="WHTH_GntR"/>
    <property type="match status" value="1"/>
</dbReference>
<name>A0ABS6XKR1_9SPHN</name>
<comment type="caution">
    <text evidence="5">The sequence shown here is derived from an EMBL/GenBank/DDBJ whole genome shotgun (WGS) entry which is preliminary data.</text>
</comment>
<dbReference type="PANTHER" id="PTHR44846:SF16">
    <property type="entry name" value="TRANSCRIPTIONAL REGULATOR PHNF-RELATED"/>
    <property type="match status" value="1"/>
</dbReference>
<dbReference type="PROSITE" id="PS50949">
    <property type="entry name" value="HTH_GNTR"/>
    <property type="match status" value="1"/>
</dbReference>
<dbReference type="SMART" id="SM00345">
    <property type="entry name" value="HTH_GNTR"/>
    <property type="match status" value="1"/>
</dbReference>
<dbReference type="InterPro" id="IPR011663">
    <property type="entry name" value="UTRA"/>
</dbReference>
<dbReference type="RefSeq" id="WP_219237514.1">
    <property type="nucleotide sequence ID" value="NZ_JAHWZX010000004.1"/>
</dbReference>
<gene>
    <name evidence="5" type="ORF">KY084_05890</name>
</gene>
<evidence type="ECO:0000313" key="5">
    <source>
        <dbReference type="EMBL" id="MBW4330403.1"/>
    </source>
</evidence>
<keyword evidence="6" id="KW-1185">Reference proteome</keyword>
<feature type="domain" description="HTH gntR-type" evidence="4">
    <location>
        <begin position="5"/>
        <end position="73"/>
    </location>
</feature>
<proteinExistence type="predicted"/>
<keyword evidence="3" id="KW-0804">Transcription</keyword>
<reference evidence="5 6" key="1">
    <citation type="submission" date="2021-07" db="EMBL/GenBank/DDBJ databases">
        <title>Stakelama flava sp. nov., a novel endophytic bacterium isolated from branch of Kandelia candel.</title>
        <authorList>
            <person name="Tuo L."/>
        </authorList>
    </citation>
    <scope>NUCLEOTIDE SEQUENCE [LARGE SCALE GENOMIC DNA]</scope>
    <source>
        <strain evidence="5 6">CBK3Z-3</strain>
    </source>
</reference>
<organism evidence="5 6">
    <name type="scientific">Stakelama flava</name>
    <dbReference type="NCBI Taxonomy" id="2860338"/>
    <lineage>
        <taxon>Bacteria</taxon>
        <taxon>Pseudomonadati</taxon>
        <taxon>Pseudomonadota</taxon>
        <taxon>Alphaproteobacteria</taxon>
        <taxon>Sphingomonadales</taxon>
        <taxon>Sphingomonadaceae</taxon>
        <taxon>Stakelama</taxon>
    </lineage>
</organism>
<keyword evidence="1" id="KW-0805">Transcription regulation</keyword>
<keyword evidence="2" id="KW-0238">DNA-binding</keyword>
<evidence type="ECO:0000259" key="4">
    <source>
        <dbReference type="PROSITE" id="PS50949"/>
    </source>
</evidence>
<dbReference type="Pfam" id="PF07702">
    <property type="entry name" value="UTRA"/>
    <property type="match status" value="1"/>
</dbReference>
<dbReference type="Pfam" id="PF00392">
    <property type="entry name" value="GntR"/>
    <property type="match status" value="1"/>
</dbReference>
<sequence length="229" mass="25714">MSDVLTLDQQIRADIEERIRSGEWPPGFRIPFEHELVRSYNCSRATVSKAMEKLANSGLIERRRRAGSFVARPHIESAILEVPDLAEIVARRGDVYHWQLERRREMRGAGDLAGPVLYVTGVHYSGREPLALENRTLSLTAVPEAAEQDFGEIAPGSWLLNRIPWTDARHRIRAVEASAEDAARLLIAPMSACLSIDRTTWRAGEAVTQVRHLFPGSRYDLVAEFESAS</sequence>
<dbReference type="Proteomes" id="UP001197214">
    <property type="component" value="Unassembled WGS sequence"/>
</dbReference>
<dbReference type="InterPro" id="IPR000524">
    <property type="entry name" value="Tscrpt_reg_HTH_GntR"/>
</dbReference>